<keyword evidence="1" id="KW-1133">Transmembrane helix</keyword>
<comment type="caution">
    <text evidence="2">The sequence shown here is derived from an EMBL/GenBank/DDBJ whole genome shotgun (WGS) entry which is preliminary data.</text>
</comment>
<protein>
    <submittedName>
        <fullName evidence="2">Uncharacterized protein</fullName>
    </submittedName>
</protein>
<dbReference type="AlphaFoldDB" id="A0A949NIU7"/>
<dbReference type="Proteomes" id="UP000712157">
    <property type="component" value="Unassembled WGS sequence"/>
</dbReference>
<name>A0A949NIU7_9FIRM</name>
<sequence length="187" mass="20649">MNFYVQYKKKPKTAGSGKKLWLKAIPAAVTLIVCIVASTVLIVRNIGLQSQLDEVNDYITDPSVVEAYTQSQDLAGQISVLSSYVSQDEYALQAIESYPLPNSSVTDAIKECGEGQVTIDIQSYQAPTGSFNFTAEAVDVTTINHFIDKLEESELFARVEYSGYVFVNETQNYLINVSCYLNEMAGK</sequence>
<evidence type="ECO:0000313" key="3">
    <source>
        <dbReference type="Proteomes" id="UP000712157"/>
    </source>
</evidence>
<feature type="transmembrane region" description="Helical" evidence="1">
    <location>
        <begin position="20"/>
        <end position="43"/>
    </location>
</feature>
<evidence type="ECO:0000256" key="1">
    <source>
        <dbReference type="SAM" id="Phobius"/>
    </source>
</evidence>
<gene>
    <name evidence="2" type="ORF">KTH89_19830</name>
</gene>
<dbReference type="EMBL" id="JAHQCW010000042">
    <property type="protein sequence ID" value="MBU9738795.1"/>
    <property type="molecule type" value="Genomic_DNA"/>
</dbReference>
<evidence type="ECO:0000313" key="2">
    <source>
        <dbReference type="EMBL" id="MBU9738795.1"/>
    </source>
</evidence>
<proteinExistence type="predicted"/>
<accession>A0A949NIU7</accession>
<reference evidence="2" key="1">
    <citation type="submission" date="2021-06" db="EMBL/GenBank/DDBJ databases">
        <title>Description of novel taxa of the family Lachnospiraceae.</title>
        <authorList>
            <person name="Chaplin A.V."/>
            <person name="Sokolova S.R."/>
            <person name="Pikina A.P."/>
            <person name="Korzhanova M."/>
            <person name="Belova V."/>
            <person name="Korostin D."/>
            <person name="Efimov B.A."/>
        </authorList>
    </citation>
    <scope>NUCLEOTIDE SEQUENCE</scope>
    <source>
        <strain evidence="2">ASD5720</strain>
    </source>
</reference>
<keyword evidence="3" id="KW-1185">Reference proteome</keyword>
<keyword evidence="1" id="KW-0812">Transmembrane</keyword>
<organism evidence="2 3">
    <name type="scientific">Diplocloster agilis</name>
    <dbReference type="NCBI Taxonomy" id="2850323"/>
    <lineage>
        <taxon>Bacteria</taxon>
        <taxon>Bacillati</taxon>
        <taxon>Bacillota</taxon>
        <taxon>Clostridia</taxon>
        <taxon>Lachnospirales</taxon>
        <taxon>Lachnospiraceae</taxon>
        <taxon>Diplocloster</taxon>
    </lineage>
</organism>
<keyword evidence="1" id="KW-0472">Membrane</keyword>
<dbReference type="RefSeq" id="WP_238722848.1">
    <property type="nucleotide sequence ID" value="NZ_JAHQCW010000042.1"/>
</dbReference>